<feature type="transmembrane region" description="Helical" evidence="1">
    <location>
        <begin position="28"/>
        <end position="46"/>
    </location>
</feature>
<organism evidence="2 3">
    <name type="scientific">Actinocatenispora thailandica</name>
    <dbReference type="NCBI Taxonomy" id="227318"/>
    <lineage>
        <taxon>Bacteria</taxon>
        <taxon>Bacillati</taxon>
        <taxon>Actinomycetota</taxon>
        <taxon>Actinomycetes</taxon>
        <taxon>Micromonosporales</taxon>
        <taxon>Micromonosporaceae</taxon>
        <taxon>Actinocatenispora</taxon>
    </lineage>
</organism>
<keyword evidence="1" id="KW-1133">Transmembrane helix</keyword>
<dbReference type="RefSeq" id="WP_203960514.1">
    <property type="nucleotide sequence ID" value="NZ_AP023355.1"/>
</dbReference>
<dbReference type="Gene3D" id="1.20.1250.20">
    <property type="entry name" value="MFS general substrate transporter like domains"/>
    <property type="match status" value="1"/>
</dbReference>
<accession>A0A7R7DKZ2</accession>
<reference evidence="2 3" key="1">
    <citation type="submission" date="2020-08" db="EMBL/GenBank/DDBJ databases">
        <title>Whole genome shotgun sequence of Actinocatenispora thailandica NBRC 105041.</title>
        <authorList>
            <person name="Komaki H."/>
            <person name="Tamura T."/>
        </authorList>
    </citation>
    <scope>NUCLEOTIDE SEQUENCE [LARGE SCALE GENOMIC DNA]</scope>
    <source>
        <strain evidence="2 3">NBRC 105041</strain>
    </source>
</reference>
<protein>
    <recommendedName>
        <fullName evidence="4">Major facilitator superfamily (MFS) profile domain-containing protein</fullName>
    </recommendedName>
</protein>
<evidence type="ECO:0008006" key="4">
    <source>
        <dbReference type="Google" id="ProtNLM"/>
    </source>
</evidence>
<name>A0A7R7DKZ2_9ACTN</name>
<evidence type="ECO:0000313" key="2">
    <source>
        <dbReference type="EMBL" id="BCJ33659.1"/>
    </source>
</evidence>
<dbReference type="Proteomes" id="UP000611640">
    <property type="component" value="Chromosome"/>
</dbReference>
<keyword evidence="1" id="KW-0812">Transmembrane</keyword>
<evidence type="ECO:0000256" key="1">
    <source>
        <dbReference type="SAM" id="Phobius"/>
    </source>
</evidence>
<proteinExistence type="predicted"/>
<dbReference type="InterPro" id="IPR036259">
    <property type="entry name" value="MFS_trans_sf"/>
</dbReference>
<evidence type="ECO:0000313" key="3">
    <source>
        <dbReference type="Proteomes" id="UP000611640"/>
    </source>
</evidence>
<keyword evidence="3" id="KW-1185">Reference proteome</keyword>
<dbReference type="AlphaFoldDB" id="A0A7R7DKZ2"/>
<dbReference type="KEGG" id="atl:Athai_11620"/>
<keyword evidence="1" id="KW-0472">Membrane</keyword>
<gene>
    <name evidence="2" type="ORF">Athai_11620</name>
</gene>
<dbReference type="EMBL" id="AP023355">
    <property type="protein sequence ID" value="BCJ33659.1"/>
    <property type="molecule type" value="Genomic_DNA"/>
</dbReference>
<sequence length="56" mass="5724">MMNTGFGVAGILSPAAFGFVEQLTGSWQIPFVASVVLLAAAAVVAFRMNPRPVTGG</sequence>
<dbReference type="SUPFAM" id="SSF103473">
    <property type="entry name" value="MFS general substrate transporter"/>
    <property type="match status" value="1"/>
</dbReference>